<accession>A0AAV8ZN36</accession>
<comment type="caution">
    <text evidence="1">The sequence shown here is derived from an EMBL/GenBank/DDBJ whole genome shotgun (WGS) entry which is preliminary data.</text>
</comment>
<keyword evidence="2" id="KW-1185">Reference proteome</keyword>
<evidence type="ECO:0000313" key="2">
    <source>
        <dbReference type="Proteomes" id="UP001162156"/>
    </source>
</evidence>
<gene>
    <name evidence="1" type="ORF">NQ314_003767</name>
</gene>
<sequence>MFILIRINEILDKNDLERNPNPTETHGRCGYCSSKKNRKTRYRCHSCKCFLCLEHLKGVCEECASIVDE</sequence>
<proteinExistence type="predicted"/>
<dbReference type="Proteomes" id="UP001162156">
    <property type="component" value="Unassembled WGS sequence"/>
</dbReference>
<evidence type="ECO:0008006" key="3">
    <source>
        <dbReference type="Google" id="ProtNLM"/>
    </source>
</evidence>
<name>A0AAV8ZN36_9CUCU</name>
<organism evidence="1 2">
    <name type="scientific">Rhamnusium bicolor</name>
    <dbReference type="NCBI Taxonomy" id="1586634"/>
    <lineage>
        <taxon>Eukaryota</taxon>
        <taxon>Metazoa</taxon>
        <taxon>Ecdysozoa</taxon>
        <taxon>Arthropoda</taxon>
        <taxon>Hexapoda</taxon>
        <taxon>Insecta</taxon>
        <taxon>Pterygota</taxon>
        <taxon>Neoptera</taxon>
        <taxon>Endopterygota</taxon>
        <taxon>Coleoptera</taxon>
        <taxon>Polyphaga</taxon>
        <taxon>Cucujiformia</taxon>
        <taxon>Chrysomeloidea</taxon>
        <taxon>Cerambycidae</taxon>
        <taxon>Lepturinae</taxon>
        <taxon>Rhagiini</taxon>
        <taxon>Rhamnusium</taxon>
    </lineage>
</organism>
<reference evidence="1" key="1">
    <citation type="journal article" date="2023" name="Insect Mol. Biol.">
        <title>Genome sequencing provides insights into the evolution of gene families encoding plant cell wall-degrading enzymes in longhorned beetles.</title>
        <authorList>
            <person name="Shin N.R."/>
            <person name="Okamura Y."/>
            <person name="Kirsch R."/>
            <person name="Pauchet Y."/>
        </authorList>
    </citation>
    <scope>NUCLEOTIDE SEQUENCE</scope>
    <source>
        <strain evidence="1">RBIC_L_NR</strain>
    </source>
</reference>
<dbReference type="AlphaFoldDB" id="A0AAV8ZN36"/>
<dbReference type="EMBL" id="JANEYF010001093">
    <property type="protein sequence ID" value="KAJ8966059.1"/>
    <property type="molecule type" value="Genomic_DNA"/>
</dbReference>
<evidence type="ECO:0000313" key="1">
    <source>
        <dbReference type="EMBL" id="KAJ8966059.1"/>
    </source>
</evidence>
<protein>
    <recommendedName>
        <fullName evidence="3">PiggyBac transposable element-derived protein 4 C-terminal zinc-ribbon domain-containing protein</fullName>
    </recommendedName>
</protein>